<sequence>MWLKIFQRSPISKNRIKDGTKKRGKNLNPKLETKEFKFCRKKKTKKTLHISWK</sequence>
<gene>
    <name evidence="2" type="ORF">LEP1GSC067_0519</name>
</gene>
<accession>M3EXA0</accession>
<name>M3EXA0_LEPIR</name>
<evidence type="ECO:0000313" key="2">
    <source>
        <dbReference type="EMBL" id="EMF42431.1"/>
    </source>
</evidence>
<dbReference type="AlphaFoldDB" id="M3EXA0"/>
<reference evidence="2 3" key="1">
    <citation type="submission" date="2013-01" db="EMBL/GenBank/DDBJ databases">
        <authorList>
            <person name="Harkins D.M."/>
            <person name="Durkin A.S."/>
            <person name="Brinkac L.M."/>
            <person name="Haft D.H."/>
            <person name="Selengut J.D."/>
            <person name="Sanka R."/>
            <person name="DePew J."/>
            <person name="Purushe J."/>
            <person name="Hartskeerl R.A."/>
            <person name="Ahmed A."/>
            <person name="van der Linden H."/>
            <person name="Goris M.G.A."/>
            <person name="Vinetz J.M."/>
            <person name="Sutton G.G."/>
            <person name="Nierman W.C."/>
            <person name="Fouts D.E."/>
        </authorList>
    </citation>
    <scope>NUCLEOTIDE SEQUENCE [LARGE SCALE GENOMIC DNA]</scope>
    <source>
        <strain evidence="2 3">TE 1992</strain>
    </source>
</reference>
<organism evidence="2 3">
    <name type="scientific">Leptospira interrogans serovar Lora str. TE 1992</name>
    <dbReference type="NCBI Taxonomy" id="1193028"/>
    <lineage>
        <taxon>Bacteria</taxon>
        <taxon>Pseudomonadati</taxon>
        <taxon>Spirochaetota</taxon>
        <taxon>Spirochaetia</taxon>
        <taxon>Leptospirales</taxon>
        <taxon>Leptospiraceae</taxon>
        <taxon>Leptospira</taxon>
    </lineage>
</organism>
<dbReference type="Proteomes" id="UP000011754">
    <property type="component" value="Unassembled WGS sequence"/>
</dbReference>
<comment type="caution">
    <text evidence="2">The sequence shown here is derived from an EMBL/GenBank/DDBJ whole genome shotgun (WGS) entry which is preliminary data.</text>
</comment>
<proteinExistence type="predicted"/>
<evidence type="ECO:0000256" key="1">
    <source>
        <dbReference type="SAM" id="MobiDB-lite"/>
    </source>
</evidence>
<protein>
    <submittedName>
        <fullName evidence="2">Uncharacterized protein</fullName>
    </submittedName>
</protein>
<feature type="region of interest" description="Disordered" evidence="1">
    <location>
        <begin position="8"/>
        <end position="27"/>
    </location>
</feature>
<evidence type="ECO:0000313" key="3">
    <source>
        <dbReference type="Proteomes" id="UP000011754"/>
    </source>
</evidence>
<dbReference type="EMBL" id="AKWW02000041">
    <property type="protein sequence ID" value="EMF42431.1"/>
    <property type="molecule type" value="Genomic_DNA"/>
</dbReference>